<gene>
    <name evidence="1" type="ORF">ACFO6Q_02650</name>
</gene>
<sequence>MLGRYAMNDNARTTLQRDATTTDITIRINAAAAPFNLPADPVGHAPSGGVGIATITDSIVQPTKFEIIAYTGLADVGGGRYDLTGVTRGVAGSSAQNWTAGAVLYQAITADGMLHPFLSLNIADNSTTIGSDELVFPGSLADFSSAVLSANSVSATSATIATINGSSLRVGTQPTTSPVAGALASVSGTNGLAAGAILRTSTDTAGAVLALGKGRGTPVAQTIVINGDTLGRIDAYAARTSAAWSNVASITFETDGSQTTTSMPSRIVFRVAPVNGVVGAEALRINSDSSVTFAGGARFAGVVTFTANVIAGGDVGANSLTANSLDVNGPASLGGMTLSSGVRSVAISAATNDWAPVNFSATGAYRVTTSGTPSITGIASGAANRAISLFNVGTVALTLSHESAGSAAGNRFALPGSANYNVPANDSVTLWYDGTSLRWRVKR</sequence>
<keyword evidence="2" id="KW-1185">Reference proteome</keyword>
<evidence type="ECO:0000313" key="2">
    <source>
        <dbReference type="Proteomes" id="UP001595886"/>
    </source>
</evidence>
<reference evidence="2" key="1">
    <citation type="journal article" date="2019" name="Int. J. Syst. Evol. Microbiol.">
        <title>The Global Catalogue of Microorganisms (GCM) 10K type strain sequencing project: providing services to taxonomists for standard genome sequencing and annotation.</title>
        <authorList>
            <consortium name="The Broad Institute Genomics Platform"/>
            <consortium name="The Broad Institute Genome Sequencing Center for Infectious Disease"/>
            <person name="Wu L."/>
            <person name="Ma J."/>
        </authorList>
    </citation>
    <scope>NUCLEOTIDE SEQUENCE [LARGE SCALE GENOMIC DNA]</scope>
    <source>
        <strain evidence="2">CCUG 30340</strain>
    </source>
</reference>
<dbReference type="EMBL" id="JBHSHD010000003">
    <property type="protein sequence ID" value="MFC4819204.1"/>
    <property type="molecule type" value="Genomic_DNA"/>
</dbReference>
<accession>A0ABV9QS14</accession>
<dbReference type="RefSeq" id="WP_380018954.1">
    <property type="nucleotide sequence ID" value="NZ_JBHSHD010000003.1"/>
</dbReference>
<comment type="caution">
    <text evidence="1">The sequence shown here is derived from an EMBL/GenBank/DDBJ whole genome shotgun (WGS) entry which is preliminary data.</text>
</comment>
<evidence type="ECO:0000313" key="1">
    <source>
        <dbReference type="EMBL" id="MFC4819204.1"/>
    </source>
</evidence>
<protein>
    <submittedName>
        <fullName evidence="1">Uncharacterized protein</fullName>
    </submittedName>
</protein>
<name>A0ABV9QS14_9GAMM</name>
<proteinExistence type="predicted"/>
<organism evidence="1 2">
    <name type="scientific">Dokdonella ginsengisoli</name>
    <dbReference type="NCBI Taxonomy" id="363846"/>
    <lineage>
        <taxon>Bacteria</taxon>
        <taxon>Pseudomonadati</taxon>
        <taxon>Pseudomonadota</taxon>
        <taxon>Gammaproteobacteria</taxon>
        <taxon>Lysobacterales</taxon>
        <taxon>Rhodanobacteraceae</taxon>
        <taxon>Dokdonella</taxon>
    </lineage>
</organism>
<dbReference type="Proteomes" id="UP001595886">
    <property type="component" value="Unassembled WGS sequence"/>
</dbReference>